<proteinExistence type="predicted"/>
<dbReference type="GO" id="GO:0016787">
    <property type="term" value="F:hydrolase activity"/>
    <property type="evidence" value="ECO:0007669"/>
    <property type="project" value="UniProtKB-KW"/>
</dbReference>
<dbReference type="InterPro" id="IPR011335">
    <property type="entry name" value="Restrct_endonuc-II-like"/>
</dbReference>
<name>A0ABW5Y3P1_9BACL</name>
<sequence>MTTAHYKYTKAEIDKIVKSMKIVIDTREKANEHVREYLAGKGVSFISRKLDTGDYSAVIPRNPELGIMRDIYLDACLERKNSIDEITGNLQKDTETAFENELRRSQGKPFVLVIEDAKGYEKILLGKYRSKYEPRALLGRLKAFEARYNFSIVYLDKKYMGNYIYHHFFYQVKEYLKNGVGIDFDTEGDAQDV</sequence>
<dbReference type="SMART" id="SM00891">
    <property type="entry name" value="ERCC4"/>
    <property type="match status" value="1"/>
</dbReference>
<dbReference type="Proteomes" id="UP001597568">
    <property type="component" value="Unassembled WGS sequence"/>
</dbReference>
<dbReference type="Pfam" id="PF02732">
    <property type="entry name" value="ERCC4"/>
    <property type="match status" value="1"/>
</dbReference>
<dbReference type="EMBL" id="JBHUOR010000130">
    <property type="protein sequence ID" value="MFD2869871.1"/>
    <property type="molecule type" value="Genomic_DNA"/>
</dbReference>
<organism evidence="2 3">
    <name type="scientific">Kurthia populi</name>
    <dbReference type="NCBI Taxonomy" id="1562132"/>
    <lineage>
        <taxon>Bacteria</taxon>
        <taxon>Bacillati</taxon>
        <taxon>Bacillota</taxon>
        <taxon>Bacilli</taxon>
        <taxon>Bacillales</taxon>
        <taxon>Caryophanaceae</taxon>
        <taxon>Kurthia</taxon>
    </lineage>
</organism>
<keyword evidence="3" id="KW-1185">Reference proteome</keyword>
<gene>
    <name evidence="2" type="ORF">ACFSY7_15365</name>
</gene>
<accession>A0ABW5Y3P1</accession>
<protein>
    <submittedName>
        <fullName evidence="2">ERCC4 domain-containing protein</fullName>
        <ecNumber evidence="2">3.1.21.-</ecNumber>
    </submittedName>
</protein>
<dbReference type="RefSeq" id="WP_380148507.1">
    <property type="nucleotide sequence ID" value="NZ_JBHUOR010000130.1"/>
</dbReference>
<reference evidence="3" key="1">
    <citation type="journal article" date="2019" name="Int. J. Syst. Evol. Microbiol.">
        <title>The Global Catalogue of Microorganisms (GCM) 10K type strain sequencing project: providing services to taxonomists for standard genome sequencing and annotation.</title>
        <authorList>
            <consortium name="The Broad Institute Genomics Platform"/>
            <consortium name="The Broad Institute Genome Sequencing Center for Infectious Disease"/>
            <person name="Wu L."/>
            <person name="Ma J."/>
        </authorList>
    </citation>
    <scope>NUCLEOTIDE SEQUENCE [LARGE SCALE GENOMIC DNA]</scope>
    <source>
        <strain evidence="3">KCTC 33522</strain>
    </source>
</reference>
<feature type="domain" description="ERCC4" evidence="1">
    <location>
        <begin position="21"/>
        <end position="118"/>
    </location>
</feature>
<dbReference type="Gene3D" id="3.40.50.10130">
    <property type="match status" value="1"/>
</dbReference>
<evidence type="ECO:0000313" key="2">
    <source>
        <dbReference type="EMBL" id="MFD2869871.1"/>
    </source>
</evidence>
<dbReference type="InterPro" id="IPR006166">
    <property type="entry name" value="ERCC4_domain"/>
</dbReference>
<comment type="caution">
    <text evidence="2">The sequence shown here is derived from an EMBL/GenBank/DDBJ whole genome shotgun (WGS) entry which is preliminary data.</text>
</comment>
<evidence type="ECO:0000313" key="3">
    <source>
        <dbReference type="Proteomes" id="UP001597568"/>
    </source>
</evidence>
<dbReference type="EC" id="3.1.21.-" evidence="2"/>
<dbReference type="SUPFAM" id="SSF52980">
    <property type="entry name" value="Restriction endonuclease-like"/>
    <property type="match status" value="1"/>
</dbReference>
<keyword evidence="2" id="KW-0378">Hydrolase</keyword>
<evidence type="ECO:0000259" key="1">
    <source>
        <dbReference type="SMART" id="SM00891"/>
    </source>
</evidence>